<evidence type="ECO:0000256" key="3">
    <source>
        <dbReference type="ARBA" id="ARBA00022722"/>
    </source>
</evidence>
<sequence>MTQIKPALKDRFRGYLPVVIDVETGGFNAKTDALLEIAAVLLDFNGSGELVPVATHHAHIEPFEGANIEKAAIEFNGIDPANPLRGAVSEREGLHEIFKAVRKAQKAAGCQRAVLVGHNATFDHGFVMAAAERAGLKRNPFHPFVTFDTTALAALTVGQTVLVKACQAAGIPFDGKEAHSALYDTERTADLFCWMINRYKNLGGWPLA</sequence>
<dbReference type="GO" id="GO:0008033">
    <property type="term" value="P:tRNA processing"/>
    <property type="evidence" value="ECO:0007669"/>
    <property type="project" value="UniProtKB-KW"/>
</dbReference>
<dbReference type="GO" id="GO:0008408">
    <property type="term" value="F:3'-5' exonuclease activity"/>
    <property type="evidence" value="ECO:0007669"/>
    <property type="project" value="TreeGrafter"/>
</dbReference>
<keyword evidence="2 8" id="KW-0819">tRNA processing</keyword>
<dbReference type="AlphaFoldDB" id="A0A432WNG8"/>
<dbReference type="EMBL" id="PIPM01000003">
    <property type="protein sequence ID" value="RUO35324.1"/>
    <property type="molecule type" value="Genomic_DNA"/>
</dbReference>
<feature type="binding site" evidence="8">
    <location>
        <position position="184"/>
    </location>
    <ligand>
        <name>Mg(2+)</name>
        <dbReference type="ChEBI" id="CHEBI:18420"/>
        <label>2</label>
        <note>catalytic</note>
    </ligand>
</feature>
<feature type="site" description="Important for substrate binding and specificity" evidence="8">
    <location>
        <position position="144"/>
    </location>
</feature>
<proteinExistence type="inferred from homology"/>
<evidence type="ECO:0000256" key="6">
    <source>
        <dbReference type="ARBA" id="ARBA00022839"/>
    </source>
</evidence>
<dbReference type="Pfam" id="PF00929">
    <property type="entry name" value="RNase_T"/>
    <property type="match status" value="1"/>
</dbReference>
<feature type="site" description="Important for substrate binding and specificity" evidence="8">
    <location>
        <position position="75"/>
    </location>
</feature>
<dbReference type="EC" id="3.1.13.-" evidence="8"/>
<dbReference type="Proteomes" id="UP000288405">
    <property type="component" value="Unassembled WGS sequence"/>
</dbReference>
<dbReference type="InterPro" id="IPR013520">
    <property type="entry name" value="Ribonucl_H"/>
</dbReference>
<feature type="site" description="Important for substrate binding and specificity" evidence="8">
    <location>
        <position position="27"/>
    </location>
</feature>
<comment type="function">
    <text evidence="8">Trims short 3' overhangs of a variety of RNA species, leaving a one or two nucleotide 3' overhang. Responsible for the end-turnover of tRNA: specifically removes the terminal AMP residue from uncharged tRNA (tRNA-C-C-A). Also appears to be involved in tRNA biosynthesis.</text>
</comment>
<evidence type="ECO:0000256" key="1">
    <source>
        <dbReference type="ARBA" id="ARBA00011738"/>
    </source>
</evidence>
<gene>
    <name evidence="8" type="primary">rnt</name>
    <name evidence="10" type="ORF">CWE11_04735</name>
</gene>
<dbReference type="CDD" id="cd06134">
    <property type="entry name" value="RNaseT"/>
    <property type="match status" value="1"/>
</dbReference>
<dbReference type="InterPro" id="IPR036397">
    <property type="entry name" value="RNaseH_sf"/>
</dbReference>
<keyword evidence="5 8" id="KW-0378">Hydrolase</keyword>
<dbReference type="RefSeq" id="WP_126776443.1">
    <property type="nucleotide sequence ID" value="NZ_PIPM01000003.1"/>
</dbReference>
<dbReference type="SMART" id="SM00479">
    <property type="entry name" value="EXOIII"/>
    <property type="match status" value="1"/>
</dbReference>
<dbReference type="GO" id="GO:0000287">
    <property type="term" value="F:magnesium ion binding"/>
    <property type="evidence" value="ECO:0007669"/>
    <property type="project" value="UniProtKB-UniRule"/>
</dbReference>
<dbReference type="NCBIfam" id="TIGR01298">
    <property type="entry name" value="RNaseT"/>
    <property type="match status" value="1"/>
</dbReference>
<evidence type="ECO:0000313" key="11">
    <source>
        <dbReference type="Proteomes" id="UP000288405"/>
    </source>
</evidence>
<evidence type="ECO:0000256" key="4">
    <source>
        <dbReference type="ARBA" id="ARBA00022723"/>
    </source>
</evidence>
<evidence type="ECO:0000256" key="2">
    <source>
        <dbReference type="ARBA" id="ARBA00022694"/>
    </source>
</evidence>
<evidence type="ECO:0000256" key="7">
    <source>
        <dbReference type="ARBA" id="ARBA00022842"/>
    </source>
</evidence>
<reference evidence="10 11" key="1">
    <citation type="journal article" date="2011" name="Front. Microbiol.">
        <title>Genomic signatures of strain selection and enhancement in Bacillus atrophaeus var. globigii, a historical biowarfare simulant.</title>
        <authorList>
            <person name="Gibbons H.S."/>
            <person name="Broomall S.M."/>
            <person name="McNew L.A."/>
            <person name="Daligault H."/>
            <person name="Chapman C."/>
            <person name="Bruce D."/>
            <person name="Karavis M."/>
            <person name="Krepps M."/>
            <person name="McGregor P.A."/>
            <person name="Hong C."/>
            <person name="Park K.H."/>
            <person name="Akmal A."/>
            <person name="Feldman A."/>
            <person name="Lin J.S."/>
            <person name="Chang W.E."/>
            <person name="Higgs B.W."/>
            <person name="Demirev P."/>
            <person name="Lindquist J."/>
            <person name="Liem A."/>
            <person name="Fochler E."/>
            <person name="Read T.D."/>
            <person name="Tapia R."/>
            <person name="Johnson S."/>
            <person name="Bishop-Lilly K.A."/>
            <person name="Detter C."/>
            <person name="Han C."/>
            <person name="Sozhamannan S."/>
            <person name="Rosenzweig C.N."/>
            <person name="Skowronski E.W."/>
        </authorList>
    </citation>
    <scope>NUCLEOTIDE SEQUENCE [LARGE SCALE GENOMIC DNA]</scope>
    <source>
        <strain evidence="10 11">GYP-17</strain>
    </source>
</reference>
<protein>
    <recommendedName>
        <fullName evidence="8">Ribonuclease T</fullName>
        <ecNumber evidence="8">3.1.13.-</ecNumber>
    </recommendedName>
    <alternativeName>
        <fullName evidence="8">Exoribonuclease T</fullName>
        <shortName evidence="8">RNase T</shortName>
    </alternativeName>
</protein>
<keyword evidence="3 8" id="KW-0540">Nuclease</keyword>
<dbReference type="FunFam" id="3.30.420.10:FF:000009">
    <property type="entry name" value="Ribonuclease T"/>
    <property type="match status" value="1"/>
</dbReference>
<comment type="cofactor">
    <cofactor evidence="8">
        <name>Mg(2+)</name>
        <dbReference type="ChEBI" id="CHEBI:18420"/>
    </cofactor>
    <text evidence="8">Binds two Mg(2+) per subunit. The active form of the enzyme binds two Mg(2+) ions in its active site. The first Mg(2+) forms only one salt bridge with the protein.</text>
</comment>
<dbReference type="Gene3D" id="3.30.420.10">
    <property type="entry name" value="Ribonuclease H-like superfamily/Ribonuclease H"/>
    <property type="match status" value="1"/>
</dbReference>
<evidence type="ECO:0000256" key="8">
    <source>
        <dbReference type="HAMAP-Rule" id="MF_00157"/>
    </source>
</evidence>
<feature type="binding site" evidence="8">
    <location>
        <position position="21"/>
    </location>
    <ligand>
        <name>Mg(2+)</name>
        <dbReference type="ChEBI" id="CHEBI:18420"/>
        <label>2</label>
        <note>catalytic</note>
    </ligand>
</feature>
<dbReference type="HAMAP" id="MF_00157">
    <property type="entry name" value="RNase_T"/>
    <property type="match status" value="1"/>
</dbReference>
<dbReference type="GO" id="GO:0005829">
    <property type="term" value="C:cytosol"/>
    <property type="evidence" value="ECO:0007669"/>
    <property type="project" value="TreeGrafter"/>
</dbReference>
<feature type="domain" description="Exonuclease" evidence="9">
    <location>
        <begin position="16"/>
        <end position="201"/>
    </location>
</feature>
<organism evidence="10 11">
    <name type="scientific">Aliidiomarina sanyensis</name>
    <dbReference type="NCBI Taxonomy" id="1249555"/>
    <lineage>
        <taxon>Bacteria</taxon>
        <taxon>Pseudomonadati</taxon>
        <taxon>Pseudomonadota</taxon>
        <taxon>Gammaproteobacteria</taxon>
        <taxon>Alteromonadales</taxon>
        <taxon>Idiomarinaceae</taxon>
        <taxon>Aliidiomarina</taxon>
    </lineage>
</organism>
<feature type="binding site" evidence="8">
    <location>
        <position position="21"/>
    </location>
    <ligand>
        <name>Mg(2+)</name>
        <dbReference type="ChEBI" id="CHEBI:18420"/>
        <label>1</label>
        <note>catalytic</note>
    </ligand>
</feature>
<comment type="caution">
    <text evidence="10">The sequence shown here is derived from an EMBL/GenBank/DDBJ whole genome shotgun (WGS) entry which is preliminary data.</text>
</comment>
<feature type="site" description="Important for substrate binding and specificity" evidence="8">
    <location>
        <position position="122"/>
    </location>
</feature>
<dbReference type="OrthoDB" id="9778264at2"/>
<evidence type="ECO:0000313" key="10">
    <source>
        <dbReference type="EMBL" id="RUO35324.1"/>
    </source>
</evidence>
<comment type="subunit">
    <text evidence="1 8">Homodimer.</text>
</comment>
<feature type="binding site" evidence="8">
    <location>
        <position position="23"/>
    </location>
    <ligand>
        <name>Mg(2+)</name>
        <dbReference type="ChEBI" id="CHEBI:18420"/>
        <label>2</label>
        <note>catalytic</note>
    </ligand>
</feature>
<dbReference type="PANTHER" id="PTHR30231">
    <property type="entry name" value="DNA POLYMERASE III SUBUNIT EPSILON"/>
    <property type="match status" value="1"/>
</dbReference>
<dbReference type="GO" id="GO:0045004">
    <property type="term" value="P:DNA replication proofreading"/>
    <property type="evidence" value="ECO:0007669"/>
    <property type="project" value="TreeGrafter"/>
</dbReference>
<evidence type="ECO:0000256" key="5">
    <source>
        <dbReference type="ARBA" id="ARBA00022801"/>
    </source>
</evidence>
<dbReference type="InterPro" id="IPR012337">
    <property type="entry name" value="RNaseH-like_sf"/>
</dbReference>
<keyword evidence="4 8" id="KW-0479">Metal-binding</keyword>
<evidence type="ECO:0000259" key="9">
    <source>
        <dbReference type="SMART" id="SM00479"/>
    </source>
</evidence>
<feature type="binding site" evidence="8">
    <location>
        <position position="179"/>
    </location>
    <ligand>
        <name>Mg(2+)</name>
        <dbReference type="ChEBI" id="CHEBI:18420"/>
        <label>2</label>
        <note>catalytic</note>
    </ligand>
</feature>
<dbReference type="InterPro" id="IPR005987">
    <property type="entry name" value="RNase_T"/>
</dbReference>
<name>A0A432WNG8_9GAMM</name>
<dbReference type="GO" id="GO:0003676">
    <property type="term" value="F:nucleic acid binding"/>
    <property type="evidence" value="ECO:0007669"/>
    <property type="project" value="InterPro"/>
</dbReference>
<comment type="similarity">
    <text evidence="8">Belongs to the RNase T family.</text>
</comment>
<keyword evidence="11" id="KW-1185">Reference proteome</keyword>
<feature type="active site" description="Proton donor/acceptor" evidence="8">
    <location>
        <position position="179"/>
    </location>
</feature>
<keyword evidence="7 8" id="KW-0460">Magnesium</keyword>
<dbReference type="PANTHER" id="PTHR30231:SF2">
    <property type="entry name" value="RIBONUCLEASE T"/>
    <property type="match status" value="1"/>
</dbReference>
<dbReference type="SUPFAM" id="SSF53098">
    <property type="entry name" value="Ribonuclease H-like"/>
    <property type="match status" value="1"/>
</dbReference>
<keyword evidence="6 8" id="KW-0269">Exonuclease</keyword>
<accession>A0A432WNG8</accession>
<dbReference type="GO" id="GO:0016896">
    <property type="term" value="F:RNA exonuclease activity, producing 5'-phosphomonoesters"/>
    <property type="evidence" value="ECO:0007669"/>
    <property type="project" value="UniProtKB-UniRule"/>
</dbReference>